<dbReference type="PANTHER" id="PTHR48111">
    <property type="entry name" value="REGULATOR OF RPOS"/>
    <property type="match status" value="1"/>
</dbReference>
<organism evidence="10 11">
    <name type="scientific">Pseudidiomarina taiwanensis</name>
    <dbReference type="NCBI Taxonomy" id="337250"/>
    <lineage>
        <taxon>Bacteria</taxon>
        <taxon>Pseudomonadati</taxon>
        <taxon>Pseudomonadota</taxon>
        <taxon>Gammaproteobacteria</taxon>
        <taxon>Alteromonadales</taxon>
        <taxon>Idiomarinaceae</taxon>
        <taxon>Pseudidiomarina</taxon>
    </lineage>
</organism>
<dbReference type="AlphaFoldDB" id="A0A432ZFK0"/>
<dbReference type="GO" id="GO:0005829">
    <property type="term" value="C:cytosol"/>
    <property type="evidence" value="ECO:0007669"/>
    <property type="project" value="TreeGrafter"/>
</dbReference>
<keyword evidence="3" id="KW-0805">Transcription regulation</keyword>
<gene>
    <name evidence="10" type="ORF">CWI83_07425</name>
</gene>
<dbReference type="SMART" id="SM00448">
    <property type="entry name" value="REC"/>
    <property type="match status" value="1"/>
</dbReference>
<evidence type="ECO:0000256" key="4">
    <source>
        <dbReference type="ARBA" id="ARBA00023125"/>
    </source>
</evidence>
<dbReference type="Gene3D" id="1.10.10.10">
    <property type="entry name" value="Winged helix-like DNA-binding domain superfamily/Winged helix DNA-binding domain"/>
    <property type="match status" value="1"/>
</dbReference>
<evidence type="ECO:0000313" key="10">
    <source>
        <dbReference type="EMBL" id="RUO76746.1"/>
    </source>
</evidence>
<keyword evidence="5" id="KW-0804">Transcription</keyword>
<reference evidence="10 11" key="1">
    <citation type="journal article" date="2011" name="Front. Microbiol.">
        <title>Genomic signatures of strain selection and enhancement in Bacillus atrophaeus var. globigii, a historical biowarfare simulant.</title>
        <authorList>
            <person name="Gibbons H.S."/>
            <person name="Broomall S.M."/>
            <person name="McNew L.A."/>
            <person name="Daligault H."/>
            <person name="Chapman C."/>
            <person name="Bruce D."/>
            <person name="Karavis M."/>
            <person name="Krepps M."/>
            <person name="McGregor P.A."/>
            <person name="Hong C."/>
            <person name="Park K.H."/>
            <person name="Akmal A."/>
            <person name="Feldman A."/>
            <person name="Lin J.S."/>
            <person name="Chang W.E."/>
            <person name="Higgs B.W."/>
            <person name="Demirev P."/>
            <person name="Lindquist J."/>
            <person name="Liem A."/>
            <person name="Fochler E."/>
            <person name="Read T.D."/>
            <person name="Tapia R."/>
            <person name="Johnson S."/>
            <person name="Bishop-Lilly K.A."/>
            <person name="Detter C."/>
            <person name="Han C."/>
            <person name="Sozhamannan S."/>
            <person name="Rosenzweig C.N."/>
            <person name="Skowronski E.W."/>
        </authorList>
    </citation>
    <scope>NUCLEOTIDE SEQUENCE [LARGE SCALE GENOMIC DNA]</scope>
    <source>
        <strain evidence="10 11">PIT1</strain>
    </source>
</reference>
<dbReference type="OrthoDB" id="9802426at2"/>
<evidence type="ECO:0000259" key="8">
    <source>
        <dbReference type="PROSITE" id="PS50110"/>
    </source>
</evidence>
<keyword evidence="11" id="KW-1185">Reference proteome</keyword>
<dbReference type="InterPro" id="IPR011006">
    <property type="entry name" value="CheY-like_superfamily"/>
</dbReference>
<dbReference type="SUPFAM" id="SSF46894">
    <property type="entry name" value="C-terminal effector domain of the bipartite response regulators"/>
    <property type="match status" value="1"/>
</dbReference>
<dbReference type="SMART" id="SM00862">
    <property type="entry name" value="Trans_reg_C"/>
    <property type="match status" value="1"/>
</dbReference>
<evidence type="ECO:0000313" key="11">
    <source>
        <dbReference type="Proteomes" id="UP000288279"/>
    </source>
</evidence>
<dbReference type="PROSITE" id="PS50110">
    <property type="entry name" value="RESPONSE_REGULATORY"/>
    <property type="match status" value="1"/>
</dbReference>
<dbReference type="Gene3D" id="6.10.250.690">
    <property type="match status" value="1"/>
</dbReference>
<evidence type="ECO:0000256" key="1">
    <source>
        <dbReference type="ARBA" id="ARBA00022553"/>
    </source>
</evidence>
<dbReference type="SUPFAM" id="SSF52172">
    <property type="entry name" value="CheY-like"/>
    <property type="match status" value="1"/>
</dbReference>
<dbReference type="PROSITE" id="PS51755">
    <property type="entry name" value="OMPR_PHOB"/>
    <property type="match status" value="1"/>
</dbReference>
<protein>
    <submittedName>
        <fullName evidence="10">DNA-binding response regulator</fullName>
    </submittedName>
</protein>
<dbReference type="InterPro" id="IPR001789">
    <property type="entry name" value="Sig_transdc_resp-reg_receiver"/>
</dbReference>
<feature type="domain" description="Response regulatory" evidence="8">
    <location>
        <begin position="2"/>
        <end position="116"/>
    </location>
</feature>
<dbReference type="GO" id="GO:0006355">
    <property type="term" value="P:regulation of DNA-templated transcription"/>
    <property type="evidence" value="ECO:0007669"/>
    <property type="project" value="InterPro"/>
</dbReference>
<dbReference type="FunFam" id="3.40.50.2300:FF:000001">
    <property type="entry name" value="DNA-binding response regulator PhoB"/>
    <property type="match status" value="1"/>
</dbReference>
<dbReference type="Proteomes" id="UP000288279">
    <property type="component" value="Unassembled WGS sequence"/>
</dbReference>
<proteinExistence type="predicted"/>
<feature type="DNA-binding region" description="OmpR/PhoB-type" evidence="7">
    <location>
        <begin position="126"/>
        <end position="224"/>
    </location>
</feature>
<dbReference type="GO" id="GO:0032993">
    <property type="term" value="C:protein-DNA complex"/>
    <property type="evidence" value="ECO:0007669"/>
    <property type="project" value="TreeGrafter"/>
</dbReference>
<dbReference type="PANTHER" id="PTHR48111:SF22">
    <property type="entry name" value="REGULATOR OF RPOS"/>
    <property type="match status" value="1"/>
</dbReference>
<feature type="modified residue" description="4-aspartylphosphate" evidence="6">
    <location>
        <position position="51"/>
    </location>
</feature>
<evidence type="ECO:0000256" key="3">
    <source>
        <dbReference type="ARBA" id="ARBA00023015"/>
    </source>
</evidence>
<dbReference type="GO" id="GO:0000976">
    <property type="term" value="F:transcription cis-regulatory region binding"/>
    <property type="evidence" value="ECO:0007669"/>
    <property type="project" value="TreeGrafter"/>
</dbReference>
<name>A0A432ZFK0_9GAMM</name>
<dbReference type="RefSeq" id="WP_126827666.1">
    <property type="nucleotide sequence ID" value="NZ_PIQG01000003.1"/>
</dbReference>
<dbReference type="Gene3D" id="3.40.50.2300">
    <property type="match status" value="1"/>
</dbReference>
<dbReference type="EMBL" id="PIQG01000003">
    <property type="protein sequence ID" value="RUO76746.1"/>
    <property type="molecule type" value="Genomic_DNA"/>
</dbReference>
<dbReference type="GO" id="GO:0000156">
    <property type="term" value="F:phosphorelay response regulator activity"/>
    <property type="evidence" value="ECO:0007669"/>
    <property type="project" value="TreeGrafter"/>
</dbReference>
<feature type="domain" description="OmpR/PhoB-type" evidence="9">
    <location>
        <begin position="126"/>
        <end position="224"/>
    </location>
</feature>
<keyword evidence="1 6" id="KW-0597">Phosphoprotein</keyword>
<dbReference type="InterPro" id="IPR039420">
    <property type="entry name" value="WalR-like"/>
</dbReference>
<dbReference type="InterPro" id="IPR001867">
    <property type="entry name" value="OmpR/PhoB-type_DNA-bd"/>
</dbReference>
<dbReference type="InterPro" id="IPR016032">
    <property type="entry name" value="Sig_transdc_resp-reg_C-effctor"/>
</dbReference>
<sequence>MQILIIEDEKRLADFLQKGLSSEGYTCRLAYDGETGLEMALNGNDDVIILDRMLPRKDGLAVLHELRQQRPEVRVLMLTALAETDDKILGLRTGADDYLGKPFDFEELLARIDALGRRGSNGNSTSQQLLAGNLCLDLQAYTAQVAEKPLELTQIEFELLRLFLQNPTHALSRERILNRVWGDSKDPLTNIVDVYIRRLRVKLEDAEATIKIDTVRGVGYRLNQTQSVA</sequence>
<keyword evidence="4 7" id="KW-0238">DNA-binding</keyword>
<accession>A0A432ZFK0</accession>
<dbReference type="Pfam" id="PF00072">
    <property type="entry name" value="Response_reg"/>
    <property type="match status" value="1"/>
</dbReference>
<keyword evidence="2" id="KW-0902">Two-component regulatory system</keyword>
<evidence type="ECO:0000259" key="9">
    <source>
        <dbReference type="PROSITE" id="PS51755"/>
    </source>
</evidence>
<evidence type="ECO:0000256" key="5">
    <source>
        <dbReference type="ARBA" id="ARBA00023163"/>
    </source>
</evidence>
<evidence type="ECO:0000256" key="2">
    <source>
        <dbReference type="ARBA" id="ARBA00023012"/>
    </source>
</evidence>
<dbReference type="InterPro" id="IPR036388">
    <property type="entry name" value="WH-like_DNA-bd_sf"/>
</dbReference>
<evidence type="ECO:0000256" key="7">
    <source>
        <dbReference type="PROSITE-ProRule" id="PRU01091"/>
    </source>
</evidence>
<dbReference type="Pfam" id="PF00486">
    <property type="entry name" value="Trans_reg_C"/>
    <property type="match status" value="1"/>
</dbReference>
<comment type="caution">
    <text evidence="10">The sequence shown here is derived from an EMBL/GenBank/DDBJ whole genome shotgun (WGS) entry which is preliminary data.</text>
</comment>
<evidence type="ECO:0000256" key="6">
    <source>
        <dbReference type="PROSITE-ProRule" id="PRU00169"/>
    </source>
</evidence>
<dbReference type="CDD" id="cd00383">
    <property type="entry name" value="trans_reg_C"/>
    <property type="match status" value="1"/>
</dbReference>